<dbReference type="AlphaFoldDB" id="A0A1I5RNE0"/>
<dbReference type="STRING" id="223786.SAMN05216234_1281"/>
<reference evidence="5 6" key="1">
    <citation type="submission" date="2016-10" db="EMBL/GenBank/DDBJ databases">
        <authorList>
            <person name="de Groot N.N."/>
        </authorList>
    </citation>
    <scope>NUCLEOTIDE SEQUENCE [LARGE SCALE GENOMIC DNA]</scope>
    <source>
        <strain evidence="5 6">EP1-55-1</strain>
    </source>
</reference>
<name>A0A1I5RNE0_9BACT</name>
<accession>A0A1I5RNE0</accession>
<feature type="non-terminal residue" evidence="5">
    <location>
        <position position="832"/>
    </location>
</feature>
<evidence type="ECO:0000256" key="3">
    <source>
        <dbReference type="SAM" id="Phobius"/>
    </source>
</evidence>
<dbReference type="Pfam" id="PF10145">
    <property type="entry name" value="PhageMin_Tail"/>
    <property type="match status" value="1"/>
</dbReference>
<evidence type="ECO:0000313" key="6">
    <source>
        <dbReference type="Proteomes" id="UP000199227"/>
    </source>
</evidence>
<dbReference type="PANTHER" id="PTHR37813:SF1">
    <property type="entry name" value="FELS-2 PROPHAGE PROTEIN"/>
    <property type="match status" value="1"/>
</dbReference>
<gene>
    <name evidence="5" type="ORF">SAMN05216234_1281</name>
</gene>
<dbReference type="RefSeq" id="WP_092913038.1">
    <property type="nucleotide sequence ID" value="NZ_FOXB01000028.1"/>
</dbReference>
<keyword evidence="3" id="KW-0812">Transmembrane</keyword>
<keyword evidence="2" id="KW-0175">Coiled coil</keyword>
<dbReference type="EMBL" id="FOXB01000028">
    <property type="protein sequence ID" value="SFP60068.1"/>
    <property type="molecule type" value="Genomic_DNA"/>
</dbReference>
<dbReference type="PANTHER" id="PTHR37813">
    <property type="entry name" value="FELS-2 PROPHAGE PROTEIN"/>
    <property type="match status" value="1"/>
</dbReference>
<dbReference type="Proteomes" id="UP000199227">
    <property type="component" value="Unassembled WGS sequence"/>
</dbReference>
<feature type="transmembrane region" description="Helical" evidence="3">
    <location>
        <begin position="656"/>
        <end position="677"/>
    </location>
</feature>
<evidence type="ECO:0000256" key="1">
    <source>
        <dbReference type="ARBA" id="ARBA00022612"/>
    </source>
</evidence>
<feature type="transmembrane region" description="Helical" evidence="3">
    <location>
        <begin position="623"/>
        <end position="644"/>
    </location>
</feature>
<organism evidence="5 6">
    <name type="scientific">Hydrogenimonas thermophila</name>
    <dbReference type="NCBI Taxonomy" id="223786"/>
    <lineage>
        <taxon>Bacteria</taxon>
        <taxon>Pseudomonadati</taxon>
        <taxon>Campylobacterota</taxon>
        <taxon>Epsilonproteobacteria</taxon>
        <taxon>Campylobacterales</taxon>
        <taxon>Hydrogenimonadaceae</taxon>
        <taxon>Hydrogenimonas</taxon>
    </lineage>
</organism>
<feature type="domain" description="Phage tail tape measure protein" evidence="4">
    <location>
        <begin position="244"/>
        <end position="441"/>
    </location>
</feature>
<keyword evidence="1" id="KW-1188">Viral release from host cell</keyword>
<dbReference type="InterPro" id="IPR010090">
    <property type="entry name" value="Phage_tape_meas"/>
</dbReference>
<keyword evidence="6" id="KW-1185">Reference proteome</keyword>
<dbReference type="SUPFAM" id="SSF57997">
    <property type="entry name" value="Tropomyosin"/>
    <property type="match status" value="1"/>
</dbReference>
<dbReference type="OrthoDB" id="9780715at2"/>
<feature type="transmembrane region" description="Helical" evidence="3">
    <location>
        <begin position="535"/>
        <end position="564"/>
    </location>
</feature>
<keyword evidence="3" id="KW-0472">Membrane</keyword>
<keyword evidence="3" id="KW-1133">Transmembrane helix</keyword>
<proteinExistence type="predicted"/>
<feature type="coiled-coil region" evidence="2">
    <location>
        <begin position="75"/>
        <end position="193"/>
    </location>
</feature>
<evidence type="ECO:0000259" key="4">
    <source>
        <dbReference type="Pfam" id="PF10145"/>
    </source>
</evidence>
<protein>
    <submittedName>
        <fullName evidence="5">Phage tail tape measure protein, TP901 family, core region</fullName>
    </submittedName>
</protein>
<dbReference type="NCBIfam" id="TIGR01760">
    <property type="entry name" value="tape_meas_TP901"/>
    <property type="match status" value="1"/>
</dbReference>
<evidence type="ECO:0000313" key="5">
    <source>
        <dbReference type="EMBL" id="SFP60068.1"/>
    </source>
</evidence>
<sequence length="832" mass="89830">MEKLMTLGIVLSAIDRVSKPLAQMSEGFGNLSKSIKGIDATTSFNEINKLEKKIASLNSLHFKIKSKIELNDKAIVSTKKALRDIENELNLLNRKKIDLKKAFDSGKIGAKEFEKEIENIDKEIDGLNNKKISLDKELQRAEDESKRLSDELKRTDNLVEKLSDKKLSLEDGLKKAEVASKALNNKLRETASKVAIVSTKFYALGRVVTSAFSPMINAYKEIEKAQGDIASLGIDESGIAKITKAAKEMSNQFAGVTAPEFIKASYDIKSGISSLSAEGVAQFTKFAAITASATKSSTEEMTKLFALGYGIFKSANETDIDFGKRFSASIGKAVQAFRTDGSDLVQGLSNIGATAKAMGVSLSEELAIVGVAKDAFSSAAEAGTGYRAFLAGAVGAQKKLGLTFTDAEGKLLPMTKILEKLKSKYGEFDANEMAELKKAFGSEEAVKIISALINKTDKLKAAQKDLNSAKLADTEAMAKARNRGKEFEILQQRIFNLSATFGKFLAPAVNFASEKIGQLVKWLDGIANSNSFVKYIFYAVAGLGAFAFVAGSVGIALSAMMAGLSTVNGMLGIKTGLLKIASFWENRHYIATMLTSGAQKVAAATTAFFSTALGGLNIRARALAVFGTISSFIRGFGIANAFAAAKQWLLNIAMNANPIGLLITGFAALVAGVVYAYNKFDWFRNGIHKAWEFIKKVFSYSPLGLIVKAWGKAFDWLESKFAWFRKMVGGIKSFFGFGDNESDNKSDNKKKNDKEIEKKSGWFSGWFGDDEEKKPLQKIGQTAKKVATVATVGATLATAQPVATQTPKFNIPTIAPNIKTPTINPAVKVPNV</sequence>
<evidence type="ECO:0000256" key="2">
    <source>
        <dbReference type="SAM" id="Coils"/>
    </source>
</evidence>